<keyword evidence="1" id="KW-1133">Transmembrane helix</keyword>
<keyword evidence="1" id="KW-0472">Membrane</keyword>
<protein>
    <recommendedName>
        <fullName evidence="4">DUF2726 domain-containing protein</fullName>
    </recommendedName>
</protein>
<name>A0A1V2GGE6_ECOLX</name>
<reference evidence="2 3" key="1">
    <citation type="submission" date="2017-01" db="EMBL/GenBank/DDBJ databases">
        <title>Draft genome sequence of an E. coli strain isolated from human, in Amazon, Brazil.</title>
        <authorList>
            <person name="Moura Q."/>
            <person name="Fernandes M.R."/>
            <person name="Cerdeira L."/>
            <person name="Vianello M."/>
            <person name="Souza T.A."/>
            <person name="Ienne S."/>
            <person name="Lincopan N."/>
        </authorList>
    </citation>
    <scope>NUCLEOTIDE SEQUENCE [LARGE SCALE GENOMIC DNA]</scope>
    <source>
        <strain evidence="2 3">ICBEcBL-II-13</strain>
    </source>
</reference>
<keyword evidence="1" id="KW-0812">Transmembrane</keyword>
<dbReference type="EMBL" id="MTPS01000135">
    <property type="protein sequence ID" value="ONG35190.1"/>
    <property type="molecule type" value="Genomic_DNA"/>
</dbReference>
<proteinExistence type="predicted"/>
<evidence type="ECO:0000313" key="3">
    <source>
        <dbReference type="Proteomes" id="UP000188967"/>
    </source>
</evidence>
<organism evidence="2 3">
    <name type="scientific">Escherichia coli</name>
    <dbReference type="NCBI Taxonomy" id="562"/>
    <lineage>
        <taxon>Bacteria</taxon>
        <taxon>Pseudomonadati</taxon>
        <taxon>Pseudomonadota</taxon>
        <taxon>Gammaproteobacteria</taxon>
        <taxon>Enterobacterales</taxon>
        <taxon>Enterobacteriaceae</taxon>
        <taxon>Escherichia</taxon>
    </lineage>
</organism>
<evidence type="ECO:0000313" key="2">
    <source>
        <dbReference type="EMBL" id="ONG35190.1"/>
    </source>
</evidence>
<accession>A0A1V2GGE6</accession>
<gene>
    <name evidence="2" type="ORF">BXT93_09560</name>
</gene>
<evidence type="ECO:0008006" key="4">
    <source>
        <dbReference type="Google" id="ProtNLM"/>
    </source>
</evidence>
<feature type="transmembrane region" description="Helical" evidence="1">
    <location>
        <begin position="6"/>
        <end position="24"/>
    </location>
</feature>
<dbReference type="AlphaFoldDB" id="A0A1V2GGE6"/>
<comment type="caution">
    <text evidence="2">The sequence shown here is derived from an EMBL/GenBank/DDBJ whole genome shotgun (WGS) entry which is preliminary data.</text>
</comment>
<evidence type="ECO:0000256" key="1">
    <source>
        <dbReference type="SAM" id="Phobius"/>
    </source>
</evidence>
<sequence>MTDQQINYIGFAVLAALFWYVQIYRPRKKMRDPGELTLKPVMNRDDRDMYESIRKVFPAPYILKSNVCLDDLLYSPAMENKAHFHKALRQQKVAWLVLDANHLPQLAVDYSAPGDDMKLNYLSRAGVGCCIFTPGTAIEKMEESLQEAAEALREMLNGQTTDGELPVTA</sequence>
<dbReference type="RefSeq" id="WP_076795214.1">
    <property type="nucleotide sequence ID" value="NZ_JAKVSX010000045.1"/>
</dbReference>
<dbReference type="Proteomes" id="UP000188967">
    <property type="component" value="Unassembled WGS sequence"/>
</dbReference>